<dbReference type="PROSITE" id="PS50110">
    <property type="entry name" value="RESPONSE_REGULATORY"/>
    <property type="match status" value="1"/>
</dbReference>
<dbReference type="InterPro" id="IPR035965">
    <property type="entry name" value="PAS-like_dom_sf"/>
</dbReference>
<dbReference type="SMART" id="SM00091">
    <property type="entry name" value="PAS"/>
    <property type="match status" value="3"/>
</dbReference>
<dbReference type="InterPro" id="IPR011006">
    <property type="entry name" value="CheY-like_superfamily"/>
</dbReference>
<evidence type="ECO:0000256" key="5">
    <source>
        <dbReference type="ARBA" id="ARBA00022553"/>
    </source>
</evidence>
<evidence type="ECO:0000256" key="6">
    <source>
        <dbReference type="ARBA" id="ARBA00022692"/>
    </source>
</evidence>
<dbReference type="InterPro" id="IPR003594">
    <property type="entry name" value="HATPase_dom"/>
</dbReference>
<evidence type="ECO:0000256" key="13">
    <source>
        <dbReference type="PROSITE-ProRule" id="PRU00169"/>
    </source>
</evidence>
<keyword evidence="5 13" id="KW-0597">Phosphoprotein</keyword>
<evidence type="ECO:0000313" key="20">
    <source>
        <dbReference type="EMBL" id="MBD2752689.1"/>
    </source>
</evidence>
<feature type="domain" description="HPt" evidence="19">
    <location>
        <begin position="854"/>
        <end position="948"/>
    </location>
</feature>
<dbReference type="EMBL" id="JACXAA010000002">
    <property type="protein sequence ID" value="MBD2752689.1"/>
    <property type="molecule type" value="Genomic_DNA"/>
</dbReference>
<dbReference type="Pfam" id="PF02518">
    <property type="entry name" value="HATPase_c"/>
    <property type="match status" value="1"/>
</dbReference>
<feature type="domain" description="PAC" evidence="18">
    <location>
        <begin position="137"/>
        <end position="188"/>
    </location>
</feature>
<accession>A0A927AZF1</accession>
<evidence type="ECO:0000313" key="21">
    <source>
        <dbReference type="Proteomes" id="UP000653797"/>
    </source>
</evidence>
<keyword evidence="4" id="KW-1003">Cell membrane</keyword>
<sequence>MRVEEIYLLTQSVQREREARLQAEKKLSQKIDELSQTKEQFRLLNDSLTQQIAEKVQELRRSDQEHRQLIESVHDIIYKVSPIDGTFTYVSPVVERTLGYMEEELLGKPYNYLVIPDYRGMLHDFYMSMLRDKVDNTYQEFPVLCKDGSQCWIGQTVRLVTNEDGKWELVAVARNITDQKEIEKALVSAQIRLTTVISSSVSAVMIEDENHAIVLINRMFCDLFGLNELDFQQDVPICSIPFRLVAHLFEEPEKERKRVNDLLQNRRVVLGEEVCMADGRQFERDFIPVFRDDQYMGHLWRYTDVTEKYLAREQLRKSEEKYRGIMNNMELGLLEVDNNQTIVRAYERFCQMLGYTSDELIGQNAAELLLTPAAREVVARQQVIRKQGLATSYEIPLRHKNGQTLWVLISGSPIMDEHGTIIGSIGIHYNLTERKQLEIEVAQAHKLAEESRQAEKQFLANMSHEIRTPLNAIIGMTHLLYDTRPSQEQLEYLDIIRSSADFLHSLISDLLDMAKIEAGRVEVHREPFDLAGLLRSLQKIFQMRLQKRPVVMDVMLDARISGKYIGDELMLNQILLNLLGNAEKFTEEGSIVLTARVRKKEATRTWIEFQVSDTGIGIPSDKVERVFQKFRQISPQGHKHKGTGLGLAITKELVELQEGKISVRSEEGEGSVFTFSLPYELVMTEENTPEEILANETTGKVENMTILVAEDNLMNQRYVSGLLKKWGVTFTIANDGQQAVDICRKQKFDLILMDIQMPVLTGYEATIAIRSIDNLNQQTAIVALTASAMLDQKEMAIKVGMDGFLSKPFPPDKLLTVLKQYATEEQAQVVGHVASGVVTHPLDYDRLSELYGDDTDYAASMFETFLETVLTEFDAFDILIQQQRWDDVRQLAHKLKPTLGMVGLSDLEAMMIQLEEMMQAEPDANTVRHLWHTFRYDLMSRQPLLQTQWQNYLIRK</sequence>
<dbReference type="Gene3D" id="3.40.50.2300">
    <property type="match status" value="1"/>
</dbReference>
<feature type="domain" description="PAS" evidence="17">
    <location>
        <begin position="62"/>
        <end position="133"/>
    </location>
</feature>
<dbReference type="Gene3D" id="3.30.565.10">
    <property type="entry name" value="Histidine kinase-like ATPase, C-terminal domain"/>
    <property type="match status" value="1"/>
</dbReference>
<dbReference type="GO" id="GO:0000155">
    <property type="term" value="F:phosphorelay sensor kinase activity"/>
    <property type="evidence" value="ECO:0007669"/>
    <property type="project" value="InterPro"/>
</dbReference>
<dbReference type="InterPro" id="IPR000700">
    <property type="entry name" value="PAS-assoc_C"/>
</dbReference>
<evidence type="ECO:0000256" key="4">
    <source>
        <dbReference type="ARBA" id="ARBA00022475"/>
    </source>
</evidence>
<dbReference type="InterPro" id="IPR003661">
    <property type="entry name" value="HisK_dim/P_dom"/>
</dbReference>
<dbReference type="SUPFAM" id="SSF52172">
    <property type="entry name" value="CheY-like"/>
    <property type="match status" value="1"/>
</dbReference>
<gene>
    <name evidence="20" type="ORF">IC230_07305</name>
</gene>
<evidence type="ECO:0000256" key="1">
    <source>
        <dbReference type="ARBA" id="ARBA00000085"/>
    </source>
</evidence>
<dbReference type="CDD" id="cd00130">
    <property type="entry name" value="PAS"/>
    <property type="match status" value="2"/>
</dbReference>
<dbReference type="PROSITE" id="PS50112">
    <property type="entry name" value="PAS"/>
    <property type="match status" value="2"/>
</dbReference>
<keyword evidence="11" id="KW-0472">Membrane</keyword>
<dbReference type="InterPro" id="IPR000014">
    <property type="entry name" value="PAS"/>
</dbReference>
<evidence type="ECO:0000256" key="12">
    <source>
        <dbReference type="PROSITE-ProRule" id="PRU00110"/>
    </source>
</evidence>
<dbReference type="CDD" id="cd00082">
    <property type="entry name" value="HisKA"/>
    <property type="match status" value="1"/>
</dbReference>
<dbReference type="AlphaFoldDB" id="A0A927AZF1"/>
<dbReference type="InterPro" id="IPR005467">
    <property type="entry name" value="His_kinase_dom"/>
</dbReference>
<protein>
    <recommendedName>
        <fullName evidence="3">histidine kinase</fullName>
        <ecNumber evidence="3">2.7.13.3</ecNumber>
    </recommendedName>
</protein>
<feature type="domain" description="PAC" evidence="18">
    <location>
        <begin position="391"/>
        <end position="443"/>
    </location>
</feature>
<dbReference type="SUPFAM" id="SSF55785">
    <property type="entry name" value="PYP-like sensor domain (PAS domain)"/>
    <property type="match status" value="3"/>
</dbReference>
<evidence type="ECO:0000256" key="3">
    <source>
        <dbReference type="ARBA" id="ARBA00012438"/>
    </source>
</evidence>
<dbReference type="SMART" id="SM00448">
    <property type="entry name" value="REC"/>
    <property type="match status" value="1"/>
</dbReference>
<dbReference type="Proteomes" id="UP000653797">
    <property type="component" value="Unassembled WGS sequence"/>
</dbReference>
<dbReference type="GO" id="GO:0005886">
    <property type="term" value="C:plasma membrane"/>
    <property type="evidence" value="ECO:0007669"/>
    <property type="project" value="UniProtKB-SubCell"/>
</dbReference>
<feature type="domain" description="Response regulatory" evidence="16">
    <location>
        <begin position="705"/>
        <end position="822"/>
    </location>
</feature>
<dbReference type="GO" id="GO:0005524">
    <property type="term" value="F:ATP binding"/>
    <property type="evidence" value="ECO:0007669"/>
    <property type="project" value="UniProtKB-KW"/>
</dbReference>
<keyword evidence="14" id="KW-0175">Coiled coil</keyword>
<dbReference type="InterPro" id="IPR004358">
    <property type="entry name" value="Sig_transdc_His_kin-like_C"/>
</dbReference>
<evidence type="ECO:0000256" key="14">
    <source>
        <dbReference type="SAM" id="Coils"/>
    </source>
</evidence>
<dbReference type="CDD" id="cd17546">
    <property type="entry name" value="REC_hyHK_CKI1_RcsC-like"/>
    <property type="match status" value="1"/>
</dbReference>
<organism evidence="20 21">
    <name type="scientific">Spirosoma validum</name>
    <dbReference type="NCBI Taxonomy" id="2771355"/>
    <lineage>
        <taxon>Bacteria</taxon>
        <taxon>Pseudomonadati</taxon>
        <taxon>Bacteroidota</taxon>
        <taxon>Cytophagia</taxon>
        <taxon>Cytophagales</taxon>
        <taxon>Cytophagaceae</taxon>
        <taxon>Spirosoma</taxon>
    </lineage>
</organism>
<feature type="modified residue" description="4-aspartylphosphate" evidence="13">
    <location>
        <position position="754"/>
    </location>
</feature>
<evidence type="ECO:0000256" key="9">
    <source>
        <dbReference type="ARBA" id="ARBA00022989"/>
    </source>
</evidence>
<evidence type="ECO:0000256" key="11">
    <source>
        <dbReference type="ARBA" id="ARBA00023136"/>
    </source>
</evidence>
<evidence type="ECO:0000259" key="15">
    <source>
        <dbReference type="PROSITE" id="PS50109"/>
    </source>
</evidence>
<dbReference type="CDD" id="cd16922">
    <property type="entry name" value="HATPase_EvgS-ArcB-TorS-like"/>
    <property type="match status" value="1"/>
</dbReference>
<feature type="domain" description="PAS" evidence="17">
    <location>
        <begin position="318"/>
        <end position="392"/>
    </location>
</feature>
<dbReference type="InterPro" id="IPR013655">
    <property type="entry name" value="PAS_fold_3"/>
</dbReference>
<evidence type="ECO:0000259" key="17">
    <source>
        <dbReference type="PROSITE" id="PS50112"/>
    </source>
</evidence>
<dbReference type="PROSITE" id="PS50894">
    <property type="entry name" value="HPT"/>
    <property type="match status" value="1"/>
</dbReference>
<dbReference type="PANTHER" id="PTHR45339:SF1">
    <property type="entry name" value="HYBRID SIGNAL TRANSDUCTION HISTIDINE KINASE J"/>
    <property type="match status" value="1"/>
</dbReference>
<dbReference type="PROSITE" id="PS50113">
    <property type="entry name" value="PAC"/>
    <property type="match status" value="2"/>
</dbReference>
<dbReference type="Gene3D" id="1.10.287.130">
    <property type="match status" value="1"/>
</dbReference>
<keyword evidence="10" id="KW-0902">Two-component regulatory system</keyword>
<comment type="caution">
    <text evidence="20">The sequence shown here is derived from an EMBL/GenBank/DDBJ whole genome shotgun (WGS) entry which is preliminary data.</text>
</comment>
<dbReference type="Pfam" id="PF00072">
    <property type="entry name" value="Response_reg"/>
    <property type="match status" value="1"/>
</dbReference>
<evidence type="ECO:0000256" key="8">
    <source>
        <dbReference type="ARBA" id="ARBA00022840"/>
    </source>
</evidence>
<dbReference type="SUPFAM" id="SSF55874">
    <property type="entry name" value="ATPase domain of HSP90 chaperone/DNA topoisomerase II/histidine kinase"/>
    <property type="match status" value="1"/>
</dbReference>
<dbReference type="SMART" id="SM00388">
    <property type="entry name" value="HisKA"/>
    <property type="match status" value="1"/>
</dbReference>
<dbReference type="InterPro" id="IPR008207">
    <property type="entry name" value="Sig_transdc_His_kin_Hpt_dom"/>
</dbReference>
<dbReference type="InterPro" id="IPR036641">
    <property type="entry name" value="HPT_dom_sf"/>
</dbReference>
<dbReference type="Gene3D" id="1.20.120.160">
    <property type="entry name" value="HPT domain"/>
    <property type="match status" value="1"/>
</dbReference>
<dbReference type="Pfam" id="PF01627">
    <property type="entry name" value="Hpt"/>
    <property type="match status" value="1"/>
</dbReference>
<evidence type="ECO:0000256" key="7">
    <source>
        <dbReference type="ARBA" id="ARBA00022741"/>
    </source>
</evidence>
<keyword evidence="6" id="KW-0812">Transmembrane</keyword>
<dbReference type="InterPro" id="IPR001789">
    <property type="entry name" value="Sig_transdc_resp-reg_receiver"/>
</dbReference>
<dbReference type="PRINTS" id="PR00344">
    <property type="entry name" value="BCTRLSENSOR"/>
</dbReference>
<keyword evidence="21" id="KW-1185">Reference proteome</keyword>
<feature type="domain" description="Histidine kinase" evidence="15">
    <location>
        <begin position="461"/>
        <end position="681"/>
    </location>
</feature>
<proteinExistence type="predicted"/>
<dbReference type="PROSITE" id="PS50109">
    <property type="entry name" value="HIS_KIN"/>
    <property type="match status" value="1"/>
</dbReference>
<dbReference type="SMART" id="SM00086">
    <property type="entry name" value="PAC"/>
    <property type="match status" value="2"/>
</dbReference>
<dbReference type="Pfam" id="PF08447">
    <property type="entry name" value="PAS_3"/>
    <property type="match status" value="1"/>
</dbReference>
<evidence type="ECO:0000259" key="19">
    <source>
        <dbReference type="PROSITE" id="PS50894"/>
    </source>
</evidence>
<comment type="catalytic activity">
    <reaction evidence="1">
        <text>ATP + protein L-histidine = ADP + protein N-phospho-L-histidine.</text>
        <dbReference type="EC" id="2.7.13.3"/>
    </reaction>
</comment>
<evidence type="ECO:0000259" key="16">
    <source>
        <dbReference type="PROSITE" id="PS50110"/>
    </source>
</evidence>
<feature type="coiled-coil region" evidence="14">
    <location>
        <begin position="13"/>
        <end position="65"/>
    </location>
</feature>
<dbReference type="Gene3D" id="3.30.450.20">
    <property type="entry name" value="PAS domain"/>
    <property type="match status" value="3"/>
</dbReference>
<keyword evidence="7" id="KW-0547">Nucleotide-binding</keyword>
<dbReference type="RefSeq" id="WP_191038315.1">
    <property type="nucleotide sequence ID" value="NZ_JACXAA010000002.1"/>
</dbReference>
<dbReference type="SUPFAM" id="SSF47226">
    <property type="entry name" value="Histidine-containing phosphotransfer domain, HPT domain"/>
    <property type="match status" value="1"/>
</dbReference>
<dbReference type="Pfam" id="PF13426">
    <property type="entry name" value="PAS_9"/>
    <property type="match status" value="1"/>
</dbReference>
<keyword evidence="8" id="KW-0067">ATP-binding</keyword>
<evidence type="ECO:0000259" key="18">
    <source>
        <dbReference type="PROSITE" id="PS50113"/>
    </source>
</evidence>
<dbReference type="EC" id="2.7.13.3" evidence="3"/>
<keyword evidence="9" id="KW-1133">Transmembrane helix</keyword>
<dbReference type="SMART" id="SM00387">
    <property type="entry name" value="HATPase_c"/>
    <property type="match status" value="1"/>
</dbReference>
<dbReference type="Pfam" id="PF00512">
    <property type="entry name" value="HisKA"/>
    <property type="match status" value="1"/>
</dbReference>
<dbReference type="FunFam" id="3.30.565.10:FF:000010">
    <property type="entry name" value="Sensor histidine kinase RcsC"/>
    <property type="match status" value="1"/>
</dbReference>
<dbReference type="InterPro" id="IPR001610">
    <property type="entry name" value="PAC"/>
</dbReference>
<reference evidence="20" key="1">
    <citation type="submission" date="2020-09" db="EMBL/GenBank/DDBJ databases">
        <authorList>
            <person name="Kim M.K."/>
        </authorList>
    </citation>
    <scope>NUCLEOTIDE SEQUENCE</scope>
    <source>
        <strain evidence="20">BT704</strain>
    </source>
</reference>
<feature type="modified residue" description="Phosphohistidine" evidence="12">
    <location>
        <position position="893"/>
    </location>
</feature>
<evidence type="ECO:0000256" key="10">
    <source>
        <dbReference type="ARBA" id="ARBA00023012"/>
    </source>
</evidence>
<evidence type="ECO:0000256" key="2">
    <source>
        <dbReference type="ARBA" id="ARBA00004651"/>
    </source>
</evidence>
<dbReference type="SUPFAM" id="SSF47384">
    <property type="entry name" value="Homodimeric domain of signal transducing histidine kinase"/>
    <property type="match status" value="1"/>
</dbReference>
<dbReference type="Pfam" id="PF13188">
    <property type="entry name" value="PAS_8"/>
    <property type="match status" value="1"/>
</dbReference>
<name>A0A927AZF1_9BACT</name>
<dbReference type="InterPro" id="IPR036890">
    <property type="entry name" value="HATPase_C_sf"/>
</dbReference>
<dbReference type="PANTHER" id="PTHR45339">
    <property type="entry name" value="HYBRID SIGNAL TRANSDUCTION HISTIDINE KINASE J"/>
    <property type="match status" value="1"/>
</dbReference>
<dbReference type="InterPro" id="IPR036097">
    <property type="entry name" value="HisK_dim/P_sf"/>
</dbReference>
<comment type="subcellular location">
    <subcellularLocation>
        <location evidence="2">Cell membrane</location>
        <topology evidence="2">Multi-pass membrane protein</topology>
    </subcellularLocation>
</comment>
<dbReference type="NCBIfam" id="TIGR00229">
    <property type="entry name" value="sensory_box"/>
    <property type="match status" value="2"/>
</dbReference>